<accession>A0A9N7NVT1</accession>
<dbReference type="Proteomes" id="UP001153555">
    <property type="component" value="Unassembled WGS sequence"/>
</dbReference>
<feature type="non-terminal residue" evidence="2">
    <location>
        <position position="111"/>
    </location>
</feature>
<feature type="region of interest" description="Disordered" evidence="1">
    <location>
        <begin position="1"/>
        <end position="31"/>
    </location>
</feature>
<organism evidence="2 3">
    <name type="scientific">Striga hermonthica</name>
    <name type="common">Purple witchweed</name>
    <name type="synonym">Buchnera hermonthica</name>
    <dbReference type="NCBI Taxonomy" id="68872"/>
    <lineage>
        <taxon>Eukaryota</taxon>
        <taxon>Viridiplantae</taxon>
        <taxon>Streptophyta</taxon>
        <taxon>Embryophyta</taxon>
        <taxon>Tracheophyta</taxon>
        <taxon>Spermatophyta</taxon>
        <taxon>Magnoliopsida</taxon>
        <taxon>eudicotyledons</taxon>
        <taxon>Gunneridae</taxon>
        <taxon>Pentapetalae</taxon>
        <taxon>asterids</taxon>
        <taxon>lamiids</taxon>
        <taxon>Lamiales</taxon>
        <taxon>Orobanchaceae</taxon>
        <taxon>Buchnereae</taxon>
        <taxon>Striga</taxon>
    </lineage>
</organism>
<dbReference type="AlphaFoldDB" id="A0A9N7NVT1"/>
<gene>
    <name evidence="2" type="ORF">SHERM_04603</name>
</gene>
<keyword evidence="3" id="KW-1185">Reference proteome</keyword>
<feature type="non-terminal residue" evidence="2">
    <location>
        <position position="1"/>
    </location>
</feature>
<feature type="region of interest" description="Disordered" evidence="1">
    <location>
        <begin position="86"/>
        <end position="111"/>
    </location>
</feature>
<sequence>AQLRKCRRTQCPAAPEHPSSAHDTHASAQRRVCDASVARQSRRLCPVAASMHERPVHAQFIPSGADSFMPRPGQAAPVPAAFAGWLAEPAADRPTTAGQRSSQTATRPVQT</sequence>
<evidence type="ECO:0000313" key="3">
    <source>
        <dbReference type="Proteomes" id="UP001153555"/>
    </source>
</evidence>
<protein>
    <submittedName>
        <fullName evidence="2">Uncharacterized protein</fullName>
    </submittedName>
</protein>
<evidence type="ECO:0000256" key="1">
    <source>
        <dbReference type="SAM" id="MobiDB-lite"/>
    </source>
</evidence>
<dbReference type="EMBL" id="CACSLK010030835">
    <property type="protein sequence ID" value="CAA0837969.1"/>
    <property type="molecule type" value="Genomic_DNA"/>
</dbReference>
<reference evidence="2" key="1">
    <citation type="submission" date="2019-12" db="EMBL/GenBank/DDBJ databases">
        <authorList>
            <person name="Scholes J."/>
        </authorList>
    </citation>
    <scope>NUCLEOTIDE SEQUENCE</scope>
</reference>
<name>A0A9N7NVT1_STRHE</name>
<comment type="caution">
    <text evidence="2">The sequence shown here is derived from an EMBL/GenBank/DDBJ whole genome shotgun (WGS) entry which is preliminary data.</text>
</comment>
<proteinExistence type="predicted"/>
<feature type="compositionally biased region" description="Polar residues" evidence="1">
    <location>
        <begin position="96"/>
        <end position="111"/>
    </location>
</feature>
<evidence type="ECO:0000313" key="2">
    <source>
        <dbReference type="EMBL" id="CAA0837969.1"/>
    </source>
</evidence>